<dbReference type="Proteomes" id="UP001356427">
    <property type="component" value="Unassembled WGS sequence"/>
</dbReference>
<keyword evidence="4" id="KW-1185">Reference proteome</keyword>
<evidence type="ECO:0000313" key="3">
    <source>
        <dbReference type="EMBL" id="KAK6311448.1"/>
    </source>
</evidence>
<gene>
    <name evidence="3" type="ORF">J4Q44_G00171120</name>
</gene>
<reference evidence="3 4" key="1">
    <citation type="submission" date="2021-04" db="EMBL/GenBank/DDBJ databases">
        <authorList>
            <person name="De Guttry C."/>
            <person name="Zahm M."/>
            <person name="Klopp C."/>
            <person name="Cabau C."/>
            <person name="Louis A."/>
            <person name="Berthelot C."/>
            <person name="Parey E."/>
            <person name="Roest Crollius H."/>
            <person name="Montfort J."/>
            <person name="Robinson-Rechavi M."/>
            <person name="Bucao C."/>
            <person name="Bouchez O."/>
            <person name="Gislard M."/>
            <person name="Lluch J."/>
            <person name="Milhes M."/>
            <person name="Lampietro C."/>
            <person name="Lopez Roques C."/>
            <person name="Donnadieu C."/>
            <person name="Braasch I."/>
            <person name="Desvignes T."/>
            <person name="Postlethwait J."/>
            <person name="Bobe J."/>
            <person name="Wedekind C."/>
            <person name="Guiguen Y."/>
        </authorList>
    </citation>
    <scope>NUCLEOTIDE SEQUENCE [LARGE SCALE GENOMIC DNA]</scope>
    <source>
        <strain evidence="3">Cs_M1</strain>
        <tissue evidence="3">Blood</tissue>
    </source>
</reference>
<dbReference type="InterPro" id="IPR042525">
    <property type="entry name" value="Rad52_Rad59_Rad22_sf"/>
</dbReference>
<organism evidence="3 4">
    <name type="scientific">Coregonus suidteri</name>
    <dbReference type="NCBI Taxonomy" id="861788"/>
    <lineage>
        <taxon>Eukaryota</taxon>
        <taxon>Metazoa</taxon>
        <taxon>Chordata</taxon>
        <taxon>Craniata</taxon>
        <taxon>Vertebrata</taxon>
        <taxon>Euteleostomi</taxon>
        <taxon>Actinopterygii</taxon>
        <taxon>Neopterygii</taxon>
        <taxon>Teleostei</taxon>
        <taxon>Protacanthopterygii</taxon>
        <taxon>Salmoniformes</taxon>
        <taxon>Salmonidae</taxon>
        <taxon>Coregoninae</taxon>
        <taxon>Coregonus</taxon>
    </lineage>
</organism>
<dbReference type="PANTHER" id="PTHR31164:SF1">
    <property type="entry name" value="RAD52 MOTIF-CONTAINING PROTEIN 1"/>
    <property type="match status" value="1"/>
</dbReference>
<name>A0AAN8QUL7_9TELE</name>
<dbReference type="InterPro" id="IPR057652">
    <property type="entry name" value="DSRM_RDM1"/>
</dbReference>
<accession>A0AAN8QUL7</accession>
<sequence length="116" mass="12657">MVKDDLRKVESVTRSTKAEHKAVPKLPSQSKPLSHSKCQDLANHYLGFNGWSTHIVTLKDISNCDNAGRSSTTPGDPQEITLKYGCIMEVTFPQHGLSCRGVGMAEETVEGTGEIQ</sequence>
<feature type="compositionally biased region" description="Basic and acidic residues" evidence="1">
    <location>
        <begin position="1"/>
        <end position="22"/>
    </location>
</feature>
<dbReference type="InterPro" id="IPR040224">
    <property type="entry name" value="RDM1"/>
</dbReference>
<dbReference type="PANTHER" id="PTHR31164">
    <property type="entry name" value="RAD52 MOTIF-CONTAINING PROTEIN 1"/>
    <property type="match status" value="1"/>
</dbReference>
<dbReference type="Pfam" id="PF25517">
    <property type="entry name" value="DSRM_RDM1"/>
    <property type="match status" value="1"/>
</dbReference>
<dbReference type="GO" id="GO:0005730">
    <property type="term" value="C:nucleolus"/>
    <property type="evidence" value="ECO:0007669"/>
    <property type="project" value="TreeGrafter"/>
</dbReference>
<evidence type="ECO:0000259" key="2">
    <source>
        <dbReference type="Pfam" id="PF25517"/>
    </source>
</evidence>
<feature type="region of interest" description="Disordered" evidence="1">
    <location>
        <begin position="1"/>
        <end position="35"/>
    </location>
</feature>
<dbReference type="AlphaFoldDB" id="A0AAN8QUL7"/>
<comment type="caution">
    <text evidence="3">The sequence shown here is derived from an EMBL/GenBank/DDBJ whole genome shotgun (WGS) entry which is preliminary data.</text>
</comment>
<protein>
    <recommendedName>
        <fullName evidence="2">DM1 domain-containing protein</fullName>
    </recommendedName>
</protein>
<dbReference type="Gene3D" id="3.30.390.80">
    <property type="entry name" value="DNA repair protein Rad52/59/22"/>
    <property type="match status" value="1"/>
</dbReference>
<dbReference type="SUPFAM" id="SSF54768">
    <property type="entry name" value="dsRNA-binding domain-like"/>
    <property type="match status" value="1"/>
</dbReference>
<proteinExistence type="predicted"/>
<evidence type="ECO:0000256" key="1">
    <source>
        <dbReference type="SAM" id="MobiDB-lite"/>
    </source>
</evidence>
<dbReference type="GO" id="GO:0006310">
    <property type="term" value="P:DNA recombination"/>
    <property type="evidence" value="ECO:0007669"/>
    <property type="project" value="UniProtKB-ARBA"/>
</dbReference>
<dbReference type="EMBL" id="JAGTTL010000015">
    <property type="protein sequence ID" value="KAK6311448.1"/>
    <property type="molecule type" value="Genomic_DNA"/>
</dbReference>
<evidence type="ECO:0000313" key="4">
    <source>
        <dbReference type="Proteomes" id="UP001356427"/>
    </source>
</evidence>
<feature type="domain" description="DM1" evidence="2">
    <location>
        <begin position="33"/>
        <end position="113"/>
    </location>
</feature>
<dbReference type="GO" id="GO:0006302">
    <property type="term" value="P:double-strand break repair"/>
    <property type="evidence" value="ECO:0007669"/>
    <property type="project" value="UniProtKB-ARBA"/>
</dbReference>